<dbReference type="InterPro" id="IPR019288">
    <property type="entry name" value="3'-5'_exonuclease_PolB-like"/>
</dbReference>
<gene>
    <name evidence="2" type="ORF">ACFQ02_00355</name>
</gene>
<feature type="domain" description="Predicted 3'-5' exonuclease PolB-like" evidence="1">
    <location>
        <begin position="184"/>
        <end position="253"/>
    </location>
</feature>
<evidence type="ECO:0000259" key="1">
    <source>
        <dbReference type="Pfam" id="PF10108"/>
    </source>
</evidence>
<dbReference type="Gene3D" id="3.30.420.10">
    <property type="entry name" value="Ribonuclease H-like superfamily/Ribonuclease H"/>
    <property type="match status" value="2"/>
</dbReference>
<evidence type="ECO:0000313" key="2">
    <source>
        <dbReference type="EMBL" id="MFD0965320.1"/>
    </source>
</evidence>
<comment type="caution">
    <text evidence="2">The sequence shown here is derived from an EMBL/GenBank/DDBJ whole genome shotgun (WGS) entry which is preliminary data.</text>
</comment>
<evidence type="ECO:0000313" key="3">
    <source>
        <dbReference type="Proteomes" id="UP001596996"/>
    </source>
</evidence>
<dbReference type="EMBL" id="JBHTJN010000001">
    <property type="protein sequence ID" value="MFD0965320.1"/>
    <property type="molecule type" value="Genomic_DNA"/>
</dbReference>
<dbReference type="Proteomes" id="UP001596996">
    <property type="component" value="Unassembled WGS sequence"/>
</dbReference>
<accession>A0ABW3I5W9</accession>
<protein>
    <submittedName>
        <fullName evidence="2">Ribonuclease H-like domain-containing protein</fullName>
    </submittedName>
</protein>
<reference evidence="3" key="1">
    <citation type="journal article" date="2019" name="Int. J. Syst. Evol. Microbiol.">
        <title>The Global Catalogue of Microorganisms (GCM) 10K type strain sequencing project: providing services to taxonomists for standard genome sequencing and annotation.</title>
        <authorList>
            <consortium name="The Broad Institute Genomics Platform"/>
            <consortium name="The Broad Institute Genome Sequencing Center for Infectious Disease"/>
            <person name="Wu L."/>
            <person name="Ma J."/>
        </authorList>
    </citation>
    <scope>NUCLEOTIDE SEQUENCE [LARGE SCALE GENOMIC DNA]</scope>
    <source>
        <strain evidence="3">CCUG 61707</strain>
    </source>
</reference>
<keyword evidence="3" id="KW-1185">Reference proteome</keyword>
<sequence>MSRHYEIKPQQRTYLEVIQEKKQRLKKAKQFKAATEQASRLEREALNNLDIETIPTQNNEIKNYVCENLKAPANYKNPETIEKWLAENKPEVVNKTALDGAFGEIVVIGAAVDDTSPVLFYCEDWQLPDRETRILTQFNDWLRKHITKATPLMIGHNITKFDDRFIFQRSVINRIKPCYTPLRHNIYDTMTEWAGYGNTVSLDKLCKVLDIEQKGDIDGSKVWQYIQDGKINEVAQYCAKDVERVREIYKRMTFVE</sequence>
<dbReference type="Pfam" id="PF10108">
    <property type="entry name" value="DNA_pol_B_exo2"/>
    <property type="match status" value="1"/>
</dbReference>
<dbReference type="RefSeq" id="WP_380817850.1">
    <property type="nucleotide sequence ID" value="NZ_JBHTJN010000001.1"/>
</dbReference>
<name>A0ABW3I5W9_9PAST</name>
<dbReference type="InterPro" id="IPR012337">
    <property type="entry name" value="RNaseH-like_sf"/>
</dbReference>
<proteinExistence type="predicted"/>
<dbReference type="SUPFAM" id="SSF53098">
    <property type="entry name" value="Ribonuclease H-like"/>
    <property type="match status" value="1"/>
</dbReference>
<organism evidence="2 3">
    <name type="scientific">Seminibacterium arietis</name>
    <dbReference type="NCBI Taxonomy" id="1173502"/>
    <lineage>
        <taxon>Bacteria</taxon>
        <taxon>Pseudomonadati</taxon>
        <taxon>Pseudomonadota</taxon>
        <taxon>Gammaproteobacteria</taxon>
        <taxon>Pasteurellales</taxon>
        <taxon>Pasteurellaceae</taxon>
        <taxon>Seminibacterium</taxon>
    </lineage>
</organism>
<dbReference type="InterPro" id="IPR036397">
    <property type="entry name" value="RNaseH_sf"/>
</dbReference>